<keyword evidence="1" id="KW-1133">Transmembrane helix</keyword>
<gene>
    <name evidence="2" type="ORF">EWV88_19135</name>
</gene>
<dbReference type="Proteomes" id="UP000318616">
    <property type="component" value="Unassembled WGS sequence"/>
</dbReference>
<evidence type="ECO:0000313" key="2">
    <source>
        <dbReference type="EMBL" id="TRV19137.1"/>
    </source>
</evidence>
<name>A0A552LFZ0_9CHRO</name>
<organism evidence="2 3">
    <name type="scientific">Microcystis wesenbergii Mw_MB_S_20031200_S109D</name>
    <dbReference type="NCBI Taxonomy" id="2486241"/>
    <lineage>
        <taxon>Bacteria</taxon>
        <taxon>Bacillati</taxon>
        <taxon>Cyanobacteriota</taxon>
        <taxon>Cyanophyceae</taxon>
        <taxon>Oscillatoriophycideae</taxon>
        <taxon>Chroococcales</taxon>
        <taxon>Microcystaceae</taxon>
        <taxon>Microcystis</taxon>
    </lineage>
</organism>
<dbReference type="AlphaFoldDB" id="A0A552LFZ0"/>
<keyword evidence="1" id="KW-0472">Membrane</keyword>
<comment type="caution">
    <text evidence="2">The sequence shown here is derived from an EMBL/GenBank/DDBJ whole genome shotgun (WGS) entry which is preliminary data.</text>
</comment>
<accession>A0A552LFZ0</accession>
<evidence type="ECO:0000256" key="1">
    <source>
        <dbReference type="SAM" id="Phobius"/>
    </source>
</evidence>
<feature type="transmembrane region" description="Helical" evidence="1">
    <location>
        <begin position="69"/>
        <end position="87"/>
    </location>
</feature>
<evidence type="ECO:0008006" key="4">
    <source>
        <dbReference type="Google" id="ProtNLM"/>
    </source>
</evidence>
<protein>
    <recommendedName>
        <fullName evidence="4">Transmembrane protein</fullName>
    </recommendedName>
</protein>
<evidence type="ECO:0000313" key="3">
    <source>
        <dbReference type="Proteomes" id="UP000318616"/>
    </source>
</evidence>
<sequence length="96" mass="10607">MATEYDNHDFLNLRPEDLDELLIRAAEKGAERALAALGLENGHAAKDIRDLRGLIEAWRQARQTAWQTLIKLLTTGILVALIVGASIKLKLYGGVQ</sequence>
<proteinExistence type="predicted"/>
<dbReference type="Pfam" id="PF19622">
    <property type="entry name" value="DUF6127"/>
    <property type="match status" value="1"/>
</dbReference>
<keyword evidence="1" id="KW-0812">Transmembrane</keyword>
<reference evidence="2 3" key="1">
    <citation type="submission" date="2019-01" db="EMBL/GenBank/DDBJ databases">
        <title>Coherence of Microcystis species and biogeography revealed through population genomics.</title>
        <authorList>
            <person name="Perez-Carrascal O.M."/>
            <person name="Terrat Y."/>
            <person name="Giani A."/>
            <person name="Fortin N."/>
            <person name="Tromas N."/>
            <person name="Shapiro B.J."/>
        </authorList>
    </citation>
    <scope>NUCLEOTIDE SEQUENCE [LARGE SCALE GENOMIC DNA]</scope>
    <source>
        <strain evidence="2">Mw_MB_S_20031200_S109D</strain>
    </source>
</reference>
<dbReference type="InterPro" id="IPR046130">
    <property type="entry name" value="DUF6127"/>
</dbReference>
<dbReference type="EMBL" id="SFAP01000237">
    <property type="protein sequence ID" value="TRV19137.1"/>
    <property type="molecule type" value="Genomic_DNA"/>
</dbReference>